<accession>A0ACC2VVI2</accession>
<keyword evidence="2" id="KW-1185">Reference proteome</keyword>
<dbReference type="Proteomes" id="UP001227268">
    <property type="component" value="Unassembled WGS sequence"/>
</dbReference>
<sequence>MAFGSRSEGKLFGDKNETTSQPSQIAQGRTSIKPRRTAPSTKDSENATDEDNSDSNDIDEYTPGRKTNKSSRTGGGAKPGKKRKTASVTSKAKPRSKLHNLKMAPEEEADDAFMSTPDPAYATKGPHGRPLSREQLRKANHSMIERRRREKMNTAFANLRGMVPGLNAEGEGIKGEFKLEVLEKTVEHMRYLLTRISEFESRNSPVESPHVPYRRPYHEGNTMPRLSSSAGSSDTSGLQRHSVAQQKRKADSGSDTDGGLPDGEQTRRNSRSPLNHAYNVDAPPRDLVGTMASSRVLGQAENTSSAFGGLPSAFFRSAHQRIDQTDISLSQNASSGNEDVTYVSYTATKYRNPNLTLPPPVSSKSPTSPYLAHLTDDVSHGHSSMTTAVGPSPFLPPILGTPALFDGVLPGHRERHYSHTSMSSVAGDINLLGKEEEAAANVLLALSSPEVMTPWQPASHVGHSLASLERWSLDQGVTPQHSAVASERGGFSRDNSQDPTRHSQDANERASNKSVPRPEAVRYSSTSDVFAAVAQAPPSSMDTSSATATSRMRKTAMDFLDMNRELPGSVVSMQFS</sequence>
<name>A0ACC2VVI2_9TREE</name>
<dbReference type="EMBL" id="JASBWT010000007">
    <property type="protein sequence ID" value="KAJ9103143.1"/>
    <property type="molecule type" value="Genomic_DNA"/>
</dbReference>
<protein>
    <submittedName>
        <fullName evidence="1">Uncharacterized protein</fullName>
    </submittedName>
</protein>
<comment type="caution">
    <text evidence="1">The sequence shown here is derived from an EMBL/GenBank/DDBJ whole genome shotgun (WGS) entry which is preliminary data.</text>
</comment>
<reference evidence="1" key="1">
    <citation type="submission" date="2023-04" db="EMBL/GenBank/DDBJ databases">
        <title>Draft Genome sequencing of Naganishia species isolated from polar environments using Oxford Nanopore Technology.</title>
        <authorList>
            <person name="Leo P."/>
            <person name="Venkateswaran K."/>
        </authorList>
    </citation>
    <scope>NUCLEOTIDE SEQUENCE</scope>
    <source>
        <strain evidence="1">MNA-CCFEE 5423</strain>
    </source>
</reference>
<proteinExistence type="predicted"/>
<evidence type="ECO:0000313" key="1">
    <source>
        <dbReference type="EMBL" id="KAJ9103143.1"/>
    </source>
</evidence>
<organism evidence="1 2">
    <name type="scientific">Naganishia friedmannii</name>
    <dbReference type="NCBI Taxonomy" id="89922"/>
    <lineage>
        <taxon>Eukaryota</taxon>
        <taxon>Fungi</taxon>
        <taxon>Dikarya</taxon>
        <taxon>Basidiomycota</taxon>
        <taxon>Agaricomycotina</taxon>
        <taxon>Tremellomycetes</taxon>
        <taxon>Filobasidiales</taxon>
        <taxon>Filobasidiaceae</taxon>
        <taxon>Naganishia</taxon>
    </lineage>
</organism>
<evidence type="ECO:0000313" key="2">
    <source>
        <dbReference type="Proteomes" id="UP001227268"/>
    </source>
</evidence>
<gene>
    <name evidence="1" type="ORF">QFC21_002565</name>
</gene>